<feature type="domain" description="CBS" evidence="2">
    <location>
        <begin position="72"/>
        <end position="131"/>
    </location>
</feature>
<protein>
    <recommendedName>
        <fullName evidence="2">CBS domain-containing protein</fullName>
    </recommendedName>
</protein>
<dbReference type="InterPro" id="IPR000644">
    <property type="entry name" value="CBS_dom"/>
</dbReference>
<organism evidence="3">
    <name type="scientific">hydrothermal vent metagenome</name>
    <dbReference type="NCBI Taxonomy" id="652676"/>
    <lineage>
        <taxon>unclassified sequences</taxon>
        <taxon>metagenomes</taxon>
        <taxon>ecological metagenomes</taxon>
    </lineage>
</organism>
<feature type="non-terminal residue" evidence="3">
    <location>
        <position position="184"/>
    </location>
</feature>
<reference evidence="3" key="1">
    <citation type="submission" date="2018-06" db="EMBL/GenBank/DDBJ databases">
        <authorList>
            <person name="Zhirakovskaya E."/>
        </authorList>
    </citation>
    <scope>NUCLEOTIDE SEQUENCE</scope>
</reference>
<dbReference type="PANTHER" id="PTHR43080:SF2">
    <property type="entry name" value="CBS DOMAIN-CONTAINING PROTEIN"/>
    <property type="match status" value="1"/>
</dbReference>
<gene>
    <name evidence="3" type="ORF">MNBD_GAMMA07-719</name>
</gene>
<dbReference type="Gene3D" id="3.10.580.10">
    <property type="entry name" value="CBS-domain"/>
    <property type="match status" value="1"/>
</dbReference>
<dbReference type="PANTHER" id="PTHR43080">
    <property type="entry name" value="CBS DOMAIN-CONTAINING PROTEIN CBSX3, MITOCHONDRIAL"/>
    <property type="match status" value="1"/>
</dbReference>
<dbReference type="EMBL" id="UOFF01000421">
    <property type="protein sequence ID" value="VAW57566.1"/>
    <property type="molecule type" value="Genomic_DNA"/>
</dbReference>
<dbReference type="Pfam" id="PF00571">
    <property type="entry name" value="CBS"/>
    <property type="match status" value="2"/>
</dbReference>
<accession>A0A3B0XMK8</accession>
<dbReference type="InterPro" id="IPR046342">
    <property type="entry name" value="CBS_dom_sf"/>
</dbReference>
<keyword evidence="1" id="KW-0129">CBS domain</keyword>
<dbReference type="PROSITE" id="PS51371">
    <property type="entry name" value="CBS"/>
    <property type="match status" value="1"/>
</dbReference>
<dbReference type="InterPro" id="IPR051257">
    <property type="entry name" value="Diverse_CBS-Domain"/>
</dbReference>
<proteinExistence type="predicted"/>
<dbReference type="SMART" id="SM00116">
    <property type="entry name" value="CBS"/>
    <property type="match status" value="2"/>
</dbReference>
<dbReference type="SUPFAM" id="SSF54631">
    <property type="entry name" value="CBS-domain pair"/>
    <property type="match status" value="1"/>
</dbReference>
<name>A0A3B0XMK8_9ZZZZ</name>
<evidence type="ECO:0000313" key="3">
    <source>
        <dbReference type="EMBL" id="VAW57566.1"/>
    </source>
</evidence>
<evidence type="ECO:0000259" key="2">
    <source>
        <dbReference type="PROSITE" id="PS51371"/>
    </source>
</evidence>
<evidence type="ECO:0000256" key="1">
    <source>
        <dbReference type="ARBA" id="ARBA00023122"/>
    </source>
</evidence>
<sequence length="184" mass="21193">MFFYVQGPNNHDQMPLKNLFDRRFVNKAEAIDPEKNHKFSEKRKQLLAENYVNKAVDKLPEDGPELFARQIMTTPVMTLTPKMSVEQALTYFQATQLRHLPVISSNEKVIGIISDRDILHYMTELYGNYQSNLTAHKISDKVEHLMQSPVLTASQQTDVRYIARLFIERRVGAMPIVTDGKLKG</sequence>
<dbReference type="AlphaFoldDB" id="A0A3B0XMK8"/>